<feature type="domain" description="4Fe-4S ferredoxin-type" evidence="1">
    <location>
        <begin position="67"/>
        <end position="97"/>
    </location>
</feature>
<name>A0ABU7CA22_9TELE</name>
<dbReference type="Proteomes" id="UP001345963">
    <property type="component" value="Unassembled WGS sequence"/>
</dbReference>
<accession>A0ABU7CA22</accession>
<evidence type="ECO:0000313" key="3">
    <source>
        <dbReference type="Proteomes" id="UP001345963"/>
    </source>
</evidence>
<comment type="caution">
    <text evidence="2">The sequence shown here is derived from an EMBL/GenBank/DDBJ whole genome shotgun (WGS) entry which is preliminary data.</text>
</comment>
<protein>
    <recommendedName>
        <fullName evidence="1">4Fe-4S ferredoxin-type domain-containing protein</fullName>
    </recommendedName>
</protein>
<proteinExistence type="predicted"/>
<dbReference type="EMBL" id="JAHUTI010088497">
    <property type="protein sequence ID" value="MED6259812.1"/>
    <property type="molecule type" value="Genomic_DNA"/>
</dbReference>
<keyword evidence="3" id="KW-1185">Reference proteome</keyword>
<organism evidence="2 3">
    <name type="scientific">Ataeniobius toweri</name>
    <dbReference type="NCBI Taxonomy" id="208326"/>
    <lineage>
        <taxon>Eukaryota</taxon>
        <taxon>Metazoa</taxon>
        <taxon>Chordata</taxon>
        <taxon>Craniata</taxon>
        <taxon>Vertebrata</taxon>
        <taxon>Euteleostomi</taxon>
        <taxon>Actinopterygii</taxon>
        <taxon>Neopterygii</taxon>
        <taxon>Teleostei</taxon>
        <taxon>Neoteleostei</taxon>
        <taxon>Acanthomorphata</taxon>
        <taxon>Ovalentaria</taxon>
        <taxon>Atherinomorphae</taxon>
        <taxon>Cyprinodontiformes</taxon>
        <taxon>Goodeidae</taxon>
        <taxon>Ataeniobius</taxon>
    </lineage>
</organism>
<evidence type="ECO:0000259" key="1">
    <source>
        <dbReference type="PROSITE" id="PS51379"/>
    </source>
</evidence>
<reference evidence="2 3" key="1">
    <citation type="submission" date="2021-07" db="EMBL/GenBank/DDBJ databases">
        <authorList>
            <person name="Palmer J.M."/>
        </authorList>
    </citation>
    <scope>NUCLEOTIDE SEQUENCE [LARGE SCALE GENOMIC DNA]</scope>
    <source>
        <strain evidence="2 3">AT_MEX2019</strain>
        <tissue evidence="2">Muscle</tissue>
    </source>
</reference>
<dbReference type="InterPro" id="IPR017896">
    <property type="entry name" value="4Fe4S_Fe-S-bd"/>
</dbReference>
<sequence>MPATMHAFWLHSGADGSIVALQQCDSRLGVFLHVICMFSLCMRGLSPGTSASSHSPKNMTVRLIGLSKLHLGVNECVHGCLSCMSLCPCDGLATCPGCTAPLAHRLLEISTSLPVTHYGISGIEDE</sequence>
<evidence type="ECO:0000313" key="2">
    <source>
        <dbReference type="EMBL" id="MED6259812.1"/>
    </source>
</evidence>
<gene>
    <name evidence="2" type="ORF">ATANTOWER_032779</name>
</gene>
<dbReference type="PROSITE" id="PS51379">
    <property type="entry name" value="4FE4S_FER_2"/>
    <property type="match status" value="1"/>
</dbReference>